<dbReference type="EMBL" id="QFPO01000027">
    <property type="protein sequence ID" value="PZQ09537.1"/>
    <property type="molecule type" value="Genomic_DNA"/>
</dbReference>
<comment type="similarity">
    <text evidence="1">Belongs to the outer membrane factor (OMF) (TC 1.B.17) family.</text>
</comment>
<dbReference type="PROSITE" id="PS51257">
    <property type="entry name" value="PROKAR_LIPOPROTEIN"/>
    <property type="match status" value="1"/>
</dbReference>
<comment type="caution">
    <text evidence="3">The sequence shown here is derived from an EMBL/GenBank/DDBJ whole genome shotgun (WGS) entry which is preliminary data.</text>
</comment>
<keyword evidence="2" id="KW-0732">Signal</keyword>
<proteinExistence type="inferred from homology"/>
<protein>
    <submittedName>
        <fullName evidence="3">TolC family protein</fullName>
    </submittedName>
</protein>
<dbReference type="PANTHER" id="PTHR30203:SF24">
    <property type="entry name" value="BLR4935 PROTEIN"/>
    <property type="match status" value="1"/>
</dbReference>
<dbReference type="InterPro" id="IPR010131">
    <property type="entry name" value="MdtP/NodT-like"/>
</dbReference>
<organism evidence="3 4">
    <name type="scientific">Rhodanobacter denitrificans</name>
    <dbReference type="NCBI Taxonomy" id="666685"/>
    <lineage>
        <taxon>Bacteria</taxon>
        <taxon>Pseudomonadati</taxon>
        <taxon>Pseudomonadota</taxon>
        <taxon>Gammaproteobacteria</taxon>
        <taxon>Lysobacterales</taxon>
        <taxon>Rhodanobacteraceae</taxon>
        <taxon>Rhodanobacter</taxon>
    </lineage>
</organism>
<gene>
    <name evidence="3" type="ORF">DI564_17575</name>
</gene>
<evidence type="ECO:0000313" key="4">
    <source>
        <dbReference type="Proteomes" id="UP000249046"/>
    </source>
</evidence>
<dbReference type="Proteomes" id="UP000249046">
    <property type="component" value="Unassembled WGS sequence"/>
</dbReference>
<evidence type="ECO:0000256" key="1">
    <source>
        <dbReference type="ARBA" id="ARBA00007613"/>
    </source>
</evidence>
<evidence type="ECO:0000256" key="2">
    <source>
        <dbReference type="SAM" id="SignalP"/>
    </source>
</evidence>
<dbReference type="Gene3D" id="1.20.1600.10">
    <property type="entry name" value="Outer membrane efflux proteins (OEP)"/>
    <property type="match status" value="1"/>
</dbReference>
<dbReference type="SUPFAM" id="SSF56954">
    <property type="entry name" value="Outer membrane efflux proteins (OEP)"/>
    <property type="match status" value="1"/>
</dbReference>
<accession>A0A2W5LQE6</accession>
<feature type="signal peptide" evidence="2">
    <location>
        <begin position="1"/>
        <end position="19"/>
    </location>
</feature>
<dbReference type="AlphaFoldDB" id="A0A2W5LQE6"/>
<sequence length="425" mass="44596">MSVRIAALAACMAAACAVASPPVRGVERLGLDDAIARVDALHPDLRLFGALQAQREAERDQAALAPALTAGATLENALGSGRSRGLSGAELTLTLAAVFERGGKLDARRVLAQSRIDALAVEREGRRLDLLAEVARRYLAAVGAQGEAAIARTDIAQRTQALAAAERRLRAGASPEAVVLAARAALAQAELGAARAEQHGLAARQALAALWGERGPSFELAPADPLALPAIAGFDRLAELIERTPEIARFADERRIGEARLRLARTEERPDASWQIGVRRLQADGDVALVGGVSIPLGAARRAAPGIRAAEAELGALEIEREARALSLYATLADAHGRYRIAQLEVERLQRDVVPLLVRGVAAAERAYAGGAASYLELAQIQSEHTRALMQRLQAALAAQQALIEIQRLTGQSALAAPTASGATP</sequence>
<dbReference type="GO" id="GO:0015562">
    <property type="term" value="F:efflux transmembrane transporter activity"/>
    <property type="evidence" value="ECO:0007669"/>
    <property type="project" value="InterPro"/>
</dbReference>
<feature type="chain" id="PRO_5015872759" evidence="2">
    <location>
        <begin position="20"/>
        <end position="425"/>
    </location>
</feature>
<dbReference type="Pfam" id="PF02321">
    <property type="entry name" value="OEP"/>
    <property type="match status" value="1"/>
</dbReference>
<dbReference type="PANTHER" id="PTHR30203">
    <property type="entry name" value="OUTER MEMBRANE CATION EFFLUX PROTEIN"/>
    <property type="match status" value="1"/>
</dbReference>
<name>A0A2W5LQE6_9GAMM</name>
<reference evidence="3 4" key="1">
    <citation type="submission" date="2017-08" db="EMBL/GenBank/DDBJ databases">
        <title>Infants hospitalized years apart are colonized by the same room-sourced microbial strains.</title>
        <authorList>
            <person name="Brooks B."/>
            <person name="Olm M.R."/>
            <person name="Firek B.A."/>
            <person name="Baker R."/>
            <person name="Thomas B.C."/>
            <person name="Morowitz M.J."/>
            <person name="Banfield J.F."/>
        </authorList>
    </citation>
    <scope>NUCLEOTIDE SEQUENCE [LARGE SCALE GENOMIC DNA]</scope>
    <source>
        <strain evidence="3">S2_005_003_R2_42</strain>
    </source>
</reference>
<dbReference type="InterPro" id="IPR003423">
    <property type="entry name" value="OMP_efflux"/>
</dbReference>
<evidence type="ECO:0000313" key="3">
    <source>
        <dbReference type="EMBL" id="PZQ09537.1"/>
    </source>
</evidence>